<reference evidence="10" key="2">
    <citation type="submission" date="2021-04" db="EMBL/GenBank/DDBJ databases">
        <authorList>
            <person name="Gilroy R."/>
        </authorList>
    </citation>
    <scope>NUCLEOTIDE SEQUENCE</scope>
    <source>
        <strain evidence="10">5032</strain>
    </source>
</reference>
<dbReference type="InterPro" id="IPR001900">
    <property type="entry name" value="RNase_II/R"/>
</dbReference>
<dbReference type="PANTHER" id="PTHR23355">
    <property type="entry name" value="RIBONUCLEASE"/>
    <property type="match status" value="1"/>
</dbReference>
<dbReference type="SUPFAM" id="SSF50249">
    <property type="entry name" value="Nucleic acid-binding proteins"/>
    <property type="match status" value="3"/>
</dbReference>
<comment type="caution">
    <text evidence="10">The sequence shown here is derived from an EMBL/GenBank/DDBJ whole genome shotgun (WGS) entry which is preliminary data.</text>
</comment>
<proteinExistence type="inferred from homology"/>
<dbReference type="Gene3D" id="2.40.50.140">
    <property type="entry name" value="Nucleic acid-binding proteins"/>
    <property type="match status" value="1"/>
</dbReference>
<evidence type="ECO:0000256" key="3">
    <source>
        <dbReference type="ARBA" id="ARBA00022722"/>
    </source>
</evidence>
<comment type="subcellular location">
    <subcellularLocation>
        <location evidence="7">Cytoplasm</location>
    </subcellularLocation>
</comment>
<dbReference type="GO" id="GO:0008859">
    <property type="term" value="F:exoribonuclease II activity"/>
    <property type="evidence" value="ECO:0007669"/>
    <property type="project" value="UniProtKB-UniRule"/>
</dbReference>
<organism evidence="10 11">
    <name type="scientific">Candidatus Desulfovibrio intestinavium</name>
    <dbReference type="NCBI Taxonomy" id="2838534"/>
    <lineage>
        <taxon>Bacteria</taxon>
        <taxon>Pseudomonadati</taxon>
        <taxon>Thermodesulfobacteriota</taxon>
        <taxon>Desulfovibrionia</taxon>
        <taxon>Desulfovibrionales</taxon>
        <taxon>Desulfovibrionaceae</taxon>
        <taxon>Desulfovibrio</taxon>
    </lineage>
</organism>
<dbReference type="PROSITE" id="PS50126">
    <property type="entry name" value="S1"/>
    <property type="match status" value="1"/>
</dbReference>
<comment type="similarity">
    <text evidence="7">Belongs to the RNR ribonuclease family. RNase R subfamily.</text>
</comment>
<dbReference type="Pfam" id="PF00773">
    <property type="entry name" value="RNB"/>
    <property type="match status" value="1"/>
</dbReference>
<feature type="region of interest" description="Disordered" evidence="8">
    <location>
        <begin position="736"/>
        <end position="798"/>
    </location>
</feature>
<dbReference type="AlphaFoldDB" id="A0A9D2KQ72"/>
<keyword evidence="4 7" id="KW-0378">Hydrolase</keyword>
<evidence type="ECO:0000256" key="8">
    <source>
        <dbReference type="SAM" id="MobiDB-lite"/>
    </source>
</evidence>
<comment type="catalytic activity">
    <reaction evidence="1 7">
        <text>Exonucleolytic cleavage in the 3'- to 5'-direction to yield nucleoside 5'-phosphates.</text>
        <dbReference type="EC" id="3.1.13.1"/>
    </reaction>
</comment>
<dbReference type="CDD" id="cd04471">
    <property type="entry name" value="S1_RNase_R"/>
    <property type="match status" value="1"/>
</dbReference>
<dbReference type="GO" id="GO:0005829">
    <property type="term" value="C:cytosol"/>
    <property type="evidence" value="ECO:0007669"/>
    <property type="project" value="TreeGrafter"/>
</dbReference>
<dbReference type="Pfam" id="PF00575">
    <property type="entry name" value="S1"/>
    <property type="match status" value="1"/>
</dbReference>
<evidence type="ECO:0000256" key="1">
    <source>
        <dbReference type="ARBA" id="ARBA00001849"/>
    </source>
</evidence>
<dbReference type="PANTHER" id="PTHR23355:SF9">
    <property type="entry name" value="DIS3-LIKE EXONUCLEASE 2"/>
    <property type="match status" value="1"/>
</dbReference>
<dbReference type="InterPro" id="IPR011805">
    <property type="entry name" value="RNase_R"/>
</dbReference>
<protein>
    <recommendedName>
        <fullName evidence="7">Ribonuclease R</fullName>
        <shortName evidence="7">RNase R</shortName>
        <ecNumber evidence="7">3.1.13.1</ecNumber>
    </recommendedName>
</protein>
<evidence type="ECO:0000256" key="2">
    <source>
        <dbReference type="ARBA" id="ARBA00022490"/>
    </source>
</evidence>
<keyword evidence="3 7" id="KW-0540">Nuclease</keyword>
<gene>
    <name evidence="7" type="primary">rnr</name>
    <name evidence="10" type="ORF">H9784_03815</name>
</gene>
<dbReference type="SMART" id="SM00316">
    <property type="entry name" value="S1"/>
    <property type="match status" value="1"/>
</dbReference>
<evidence type="ECO:0000256" key="7">
    <source>
        <dbReference type="HAMAP-Rule" id="MF_01895"/>
    </source>
</evidence>
<name>A0A9D2KQ72_9BACT</name>
<dbReference type="InterPro" id="IPR003029">
    <property type="entry name" value="S1_domain"/>
</dbReference>
<dbReference type="EMBL" id="DWZD01000025">
    <property type="protein sequence ID" value="HJA78688.1"/>
    <property type="molecule type" value="Genomic_DNA"/>
</dbReference>
<keyword evidence="2 7" id="KW-0963">Cytoplasm</keyword>
<feature type="compositionally biased region" description="Basic residues" evidence="8">
    <location>
        <begin position="782"/>
        <end position="798"/>
    </location>
</feature>
<evidence type="ECO:0000256" key="4">
    <source>
        <dbReference type="ARBA" id="ARBA00022801"/>
    </source>
</evidence>
<dbReference type="SMART" id="SM00955">
    <property type="entry name" value="RNB"/>
    <property type="match status" value="1"/>
</dbReference>
<dbReference type="InterPro" id="IPR012340">
    <property type="entry name" value="NA-bd_OB-fold"/>
</dbReference>
<sequence length="798" mass="88072">MAADEADSTPENADRTLARRLLAALDRQQRPMRPDGLLRVLGLPRRVRKEVEAALNHLGREGKAVRLRGGSWMRAGSLREVRGRYTALRSGAGGFVTPLNERGQVAGADIFIHPLHAGEAWHTDTVRVLLAPHGRQMRGRSPEGRIVDVLERGCRQVPAHVRERVGRRLHCRAADSRLDVSFSVEIDPAALPHTPARGALVLLEPEQRLASDLWQARLVRVIGCEDAVGVQENLVKLNHQVPQAFPPRAEAEAQALPHEPAPQDRAGREDLRACVLVTIDGADARDFDDAVQVEARPDGWLLRVAIADVSHYVRPRTALDVEAFARGNSWYFPASVEPMLPPALSNGLCSLNPGADRLCMAAEIRIDRRGRPGTSRFFPALMRSAARLTYEEVEAAIVRKEADARTRLAALPRGEDVLSMLGEAFRLYEALRAARTARGGLDFDLPEARYDLTADGRLAGIGRRERLTAHRLIEECMIAANEAVARFLGGEQGDSANALLYRVHPRPEAERLDSLFDSLAAIAPDRLPPRPDAASLQGILRDVRGTEQEFLINRLCLRAMPQARYQPWNEGHFGLASTAYCHFTSPIRRYADLLVHRALKLRLGCAAGSVPAGQKLLRVADQLNRREREALECEREMARRLACIALRERVGERFAGVVSGVTDFGIFVELDAMPVEGMIRVEDLGGDEFALDERRHALVGRHSGAVWALGRPVDVRLADVHQGRLEIRLVPADAPVGRLNGRGRRAQGRTGREPAPANNRRSTGRARAGRHDRAGRAERAHTRGHPRPAPRRGGRGRG</sequence>
<keyword evidence="5 7" id="KW-0269">Exonuclease</keyword>
<evidence type="ECO:0000313" key="11">
    <source>
        <dbReference type="Proteomes" id="UP000823821"/>
    </source>
</evidence>
<evidence type="ECO:0000256" key="6">
    <source>
        <dbReference type="ARBA" id="ARBA00022884"/>
    </source>
</evidence>
<dbReference type="HAMAP" id="MF_01895">
    <property type="entry name" value="RNase_R"/>
    <property type="match status" value="1"/>
</dbReference>
<dbReference type="EC" id="3.1.13.1" evidence="7"/>
<evidence type="ECO:0000313" key="10">
    <source>
        <dbReference type="EMBL" id="HJA78688.1"/>
    </source>
</evidence>
<dbReference type="NCBIfam" id="TIGR00358">
    <property type="entry name" value="3_prime_RNase"/>
    <property type="match status" value="1"/>
</dbReference>
<dbReference type="Proteomes" id="UP000823821">
    <property type="component" value="Unassembled WGS sequence"/>
</dbReference>
<reference evidence="10" key="1">
    <citation type="journal article" date="2021" name="PeerJ">
        <title>Extensive microbial diversity within the chicken gut microbiome revealed by metagenomics and culture.</title>
        <authorList>
            <person name="Gilroy R."/>
            <person name="Ravi A."/>
            <person name="Getino M."/>
            <person name="Pursley I."/>
            <person name="Horton D.L."/>
            <person name="Alikhan N.F."/>
            <person name="Baker D."/>
            <person name="Gharbi K."/>
            <person name="Hall N."/>
            <person name="Watson M."/>
            <person name="Adriaenssens E.M."/>
            <person name="Foster-Nyarko E."/>
            <person name="Jarju S."/>
            <person name="Secka A."/>
            <person name="Antonio M."/>
            <person name="Oren A."/>
            <person name="Chaudhuri R.R."/>
            <person name="La Ragione R."/>
            <person name="Hildebrand F."/>
            <person name="Pallen M.J."/>
        </authorList>
    </citation>
    <scope>NUCLEOTIDE SEQUENCE</scope>
    <source>
        <strain evidence="10">5032</strain>
    </source>
</reference>
<dbReference type="InterPro" id="IPR050180">
    <property type="entry name" value="RNR_Ribonuclease"/>
</dbReference>
<feature type="domain" description="S1 motif" evidence="9">
    <location>
        <begin position="651"/>
        <end position="732"/>
    </location>
</feature>
<accession>A0A9D2KQ72</accession>
<dbReference type="InterPro" id="IPR004476">
    <property type="entry name" value="RNase_II/RNase_R"/>
</dbReference>
<evidence type="ECO:0000259" key="9">
    <source>
        <dbReference type="PROSITE" id="PS50126"/>
    </source>
</evidence>
<dbReference type="GO" id="GO:0006402">
    <property type="term" value="P:mRNA catabolic process"/>
    <property type="evidence" value="ECO:0007669"/>
    <property type="project" value="TreeGrafter"/>
</dbReference>
<dbReference type="GO" id="GO:0003723">
    <property type="term" value="F:RNA binding"/>
    <property type="evidence" value="ECO:0007669"/>
    <property type="project" value="UniProtKB-UniRule"/>
</dbReference>
<feature type="compositionally biased region" description="Basic and acidic residues" evidence="8">
    <location>
        <begin position="769"/>
        <end position="781"/>
    </location>
</feature>
<comment type="function">
    <text evidence="7">3'-5' exoribonuclease that releases 5'-nucleoside monophosphates and is involved in maturation of structured RNAs.</text>
</comment>
<evidence type="ECO:0000256" key="5">
    <source>
        <dbReference type="ARBA" id="ARBA00022839"/>
    </source>
</evidence>
<keyword evidence="6 7" id="KW-0694">RNA-binding</keyword>